<dbReference type="Proteomes" id="UP000187209">
    <property type="component" value="Unassembled WGS sequence"/>
</dbReference>
<protein>
    <submittedName>
        <fullName evidence="1">Uncharacterized protein</fullName>
    </submittedName>
</protein>
<dbReference type="EMBL" id="MPUH01001204">
    <property type="protein sequence ID" value="OMJ69399.1"/>
    <property type="molecule type" value="Genomic_DNA"/>
</dbReference>
<comment type="caution">
    <text evidence="1">The sequence shown here is derived from an EMBL/GenBank/DDBJ whole genome shotgun (WGS) entry which is preliminary data.</text>
</comment>
<accession>A0A1R2AXZ9</accession>
<organism evidence="1 2">
    <name type="scientific">Stentor coeruleus</name>
    <dbReference type="NCBI Taxonomy" id="5963"/>
    <lineage>
        <taxon>Eukaryota</taxon>
        <taxon>Sar</taxon>
        <taxon>Alveolata</taxon>
        <taxon>Ciliophora</taxon>
        <taxon>Postciliodesmatophora</taxon>
        <taxon>Heterotrichea</taxon>
        <taxon>Heterotrichida</taxon>
        <taxon>Stentoridae</taxon>
        <taxon>Stentor</taxon>
    </lineage>
</organism>
<proteinExistence type="predicted"/>
<dbReference type="AlphaFoldDB" id="A0A1R2AXZ9"/>
<gene>
    <name evidence="1" type="ORF">SteCoe_32902</name>
</gene>
<evidence type="ECO:0000313" key="2">
    <source>
        <dbReference type="Proteomes" id="UP000187209"/>
    </source>
</evidence>
<evidence type="ECO:0000313" key="1">
    <source>
        <dbReference type="EMBL" id="OMJ69399.1"/>
    </source>
</evidence>
<sequence length="67" mass="8204">MGNELKKYANEETKNFSLSHIVLWNEEFEKTLRENNNKQEIIKIDREIKNFITKIYYKRRKLTRAGQ</sequence>
<name>A0A1R2AXZ9_9CILI</name>
<keyword evidence="2" id="KW-1185">Reference proteome</keyword>
<reference evidence="1 2" key="1">
    <citation type="submission" date="2016-11" db="EMBL/GenBank/DDBJ databases">
        <title>The macronuclear genome of Stentor coeruleus: a giant cell with tiny introns.</title>
        <authorList>
            <person name="Slabodnick M."/>
            <person name="Ruby J.G."/>
            <person name="Reiff S.B."/>
            <person name="Swart E.C."/>
            <person name="Gosai S."/>
            <person name="Prabakaran S."/>
            <person name="Witkowska E."/>
            <person name="Larue G.E."/>
            <person name="Fisher S."/>
            <person name="Freeman R.M."/>
            <person name="Gunawardena J."/>
            <person name="Chu W."/>
            <person name="Stover N.A."/>
            <person name="Gregory B.D."/>
            <person name="Nowacki M."/>
            <person name="Derisi J."/>
            <person name="Roy S.W."/>
            <person name="Marshall W.F."/>
            <person name="Sood P."/>
        </authorList>
    </citation>
    <scope>NUCLEOTIDE SEQUENCE [LARGE SCALE GENOMIC DNA]</scope>
    <source>
        <strain evidence="1">WM001</strain>
    </source>
</reference>